<keyword evidence="1" id="KW-0175">Coiled coil</keyword>
<organism evidence="2 3">
    <name type="scientific">Nitrolancea hollandica Lb</name>
    <dbReference type="NCBI Taxonomy" id="1129897"/>
    <lineage>
        <taxon>Bacteria</taxon>
        <taxon>Pseudomonadati</taxon>
        <taxon>Thermomicrobiota</taxon>
        <taxon>Thermomicrobia</taxon>
        <taxon>Sphaerobacterales</taxon>
        <taxon>Sphaerobacterineae</taxon>
        <taxon>Sphaerobacteraceae</taxon>
        <taxon>Nitrolancea</taxon>
    </lineage>
</organism>
<keyword evidence="3" id="KW-1185">Reference proteome</keyword>
<dbReference type="AlphaFoldDB" id="I4EMB8"/>
<feature type="coiled-coil region" evidence="1">
    <location>
        <begin position="63"/>
        <end position="90"/>
    </location>
</feature>
<evidence type="ECO:0000256" key="1">
    <source>
        <dbReference type="SAM" id="Coils"/>
    </source>
</evidence>
<dbReference type="Proteomes" id="UP000004221">
    <property type="component" value="Unassembled WGS sequence"/>
</dbReference>
<protein>
    <submittedName>
        <fullName evidence="2">Uncharacterized protein</fullName>
    </submittedName>
</protein>
<reference evidence="2 3" key="1">
    <citation type="journal article" date="2012" name="ISME J.">
        <title>Nitrification expanded: discovery, physiology and genomics of a nitrite-oxidizing bacterium from the phylum Chloroflexi.</title>
        <authorList>
            <person name="Sorokin D.Y."/>
            <person name="Lucker S."/>
            <person name="Vejmelkova D."/>
            <person name="Kostrikina N.A."/>
            <person name="Kleerebezem R."/>
            <person name="Rijpstra W.I."/>
            <person name="Damste J.S."/>
            <person name="Le Paslier D."/>
            <person name="Muyzer G."/>
            <person name="Wagner M."/>
            <person name="van Loosdrecht M.C."/>
            <person name="Daims H."/>
        </authorList>
    </citation>
    <scope>NUCLEOTIDE SEQUENCE [LARGE SCALE GENOMIC DNA]</scope>
    <source>
        <strain evidence="3">none</strain>
    </source>
</reference>
<name>I4EMB8_9BACT</name>
<comment type="caution">
    <text evidence="2">The sequence shown here is derived from an EMBL/GenBank/DDBJ whole genome shotgun (WGS) entry which is preliminary data.</text>
</comment>
<proteinExistence type="predicted"/>
<sequence length="105" mass="11287">MTYSIPEATHARWKKLAADSGLPYATIVNQHLYDIRGLAGVLSEQLERDKQTVSDPSTDEAARDAARADAAVLAKKLASAQAKIAAYEREIASNPPPESSDAHPD</sequence>
<gene>
    <name evidence="2" type="ORF">NITHO_5850005</name>
</gene>
<evidence type="ECO:0000313" key="2">
    <source>
        <dbReference type="EMBL" id="CCF85831.1"/>
    </source>
</evidence>
<accession>I4EMB8</accession>
<evidence type="ECO:0000313" key="3">
    <source>
        <dbReference type="Proteomes" id="UP000004221"/>
    </source>
</evidence>
<dbReference type="RefSeq" id="WP_008481064.1">
    <property type="nucleotide sequence ID" value="NZ_CAGS01000540.1"/>
</dbReference>
<dbReference type="EMBL" id="CAGS01000540">
    <property type="protein sequence ID" value="CCF85831.1"/>
    <property type="molecule type" value="Genomic_DNA"/>
</dbReference>